<dbReference type="Pfam" id="PF14843">
    <property type="entry name" value="GF_recep_IV"/>
    <property type="match status" value="1"/>
</dbReference>
<accession>A0A2J8L7M0</accession>
<feature type="domain" description="Growth factor receptor" evidence="3">
    <location>
        <begin position="55"/>
        <end position="123"/>
    </location>
</feature>
<organism evidence="4 5">
    <name type="scientific">Pan troglodytes</name>
    <name type="common">Chimpanzee</name>
    <dbReference type="NCBI Taxonomy" id="9598"/>
    <lineage>
        <taxon>Eukaryota</taxon>
        <taxon>Metazoa</taxon>
        <taxon>Chordata</taxon>
        <taxon>Craniata</taxon>
        <taxon>Vertebrata</taxon>
        <taxon>Euteleostomi</taxon>
        <taxon>Mammalia</taxon>
        <taxon>Eutheria</taxon>
        <taxon>Euarchontoglires</taxon>
        <taxon>Primates</taxon>
        <taxon>Haplorrhini</taxon>
        <taxon>Catarrhini</taxon>
        <taxon>Hominidae</taxon>
        <taxon>Pan</taxon>
    </lineage>
</organism>
<sequence>ALGPAGGLLGARGGSHLHLTPTPRRPPDLPGFSLGNQVSTSGKEVEVPEDEEDYTGVCHPECGDKGCDGPNADQCLNCVHFSLGSVKTSRKCVSVCPLGYFGDTAARRCRRCHKGCESCSGRAAT</sequence>
<comment type="caution">
    <text evidence="4">The sequence shown here is derived from an EMBL/GenBank/DDBJ whole genome shotgun (WGS) entry which is preliminary data.</text>
</comment>
<dbReference type="Proteomes" id="UP000236370">
    <property type="component" value="Unassembled WGS sequence"/>
</dbReference>
<feature type="region of interest" description="Disordered" evidence="2">
    <location>
        <begin position="1"/>
        <end position="52"/>
    </location>
</feature>
<proteinExistence type="predicted"/>
<dbReference type="EMBL" id="NBAG03000304">
    <property type="protein sequence ID" value="PNI43269.1"/>
    <property type="molecule type" value="Genomic_DNA"/>
</dbReference>
<protein>
    <submittedName>
        <fullName evidence="4">PCSK6 isoform 14</fullName>
    </submittedName>
</protein>
<dbReference type="AlphaFoldDB" id="A0A2J8L7M0"/>
<gene>
    <name evidence="4" type="ORF">CK820_G0032001</name>
</gene>
<dbReference type="SMART" id="SM00261">
    <property type="entry name" value="FU"/>
    <property type="match status" value="1"/>
</dbReference>
<dbReference type="SUPFAM" id="SSF57184">
    <property type="entry name" value="Growth factor receptor domain"/>
    <property type="match status" value="1"/>
</dbReference>
<dbReference type="InterPro" id="IPR032778">
    <property type="entry name" value="GF_recep_IV"/>
</dbReference>
<evidence type="ECO:0000313" key="4">
    <source>
        <dbReference type="EMBL" id="PNI43269.1"/>
    </source>
</evidence>
<name>A0A2J8L7M0_PANTR</name>
<dbReference type="CDD" id="cd00064">
    <property type="entry name" value="FU"/>
    <property type="match status" value="1"/>
</dbReference>
<dbReference type="InterPro" id="IPR009030">
    <property type="entry name" value="Growth_fac_rcpt_cys_sf"/>
</dbReference>
<feature type="non-terminal residue" evidence="4">
    <location>
        <position position="125"/>
    </location>
</feature>
<reference evidence="4 5" key="1">
    <citation type="submission" date="2017-12" db="EMBL/GenBank/DDBJ databases">
        <title>High-resolution comparative analysis of great ape genomes.</title>
        <authorList>
            <person name="Pollen A."/>
            <person name="Hastie A."/>
            <person name="Hormozdiari F."/>
            <person name="Dougherty M."/>
            <person name="Liu R."/>
            <person name="Chaisson M."/>
            <person name="Hoppe E."/>
            <person name="Hill C."/>
            <person name="Pang A."/>
            <person name="Hillier L."/>
            <person name="Baker C."/>
            <person name="Armstrong J."/>
            <person name="Shendure J."/>
            <person name="Paten B."/>
            <person name="Wilson R."/>
            <person name="Chao H."/>
            <person name="Schneider V."/>
            <person name="Ventura M."/>
            <person name="Kronenberg Z."/>
            <person name="Murali S."/>
            <person name="Gordon D."/>
            <person name="Cantsilieris S."/>
            <person name="Munson K."/>
            <person name="Nelson B."/>
            <person name="Raja A."/>
            <person name="Underwood J."/>
            <person name="Diekhans M."/>
            <person name="Fiddes I."/>
            <person name="Haussler D."/>
            <person name="Eichler E."/>
        </authorList>
    </citation>
    <scope>NUCLEOTIDE SEQUENCE [LARGE SCALE GENOMIC DNA]</scope>
    <source>
        <strain evidence="4">Yerkes chimp pedigree #C0471</strain>
    </source>
</reference>
<dbReference type="FunFam" id="2.10.220.10:FF:000019">
    <property type="entry name" value="Proprotein convertase subtilisin/kexin type 6"/>
    <property type="match status" value="1"/>
</dbReference>
<dbReference type="Gene3D" id="2.10.220.10">
    <property type="entry name" value="Hormone Receptor, Insulin-like Growth Factor Receptor 1, Chain A, domain 2"/>
    <property type="match status" value="1"/>
</dbReference>
<dbReference type="InterPro" id="IPR006212">
    <property type="entry name" value="Furin_repeat"/>
</dbReference>
<evidence type="ECO:0000256" key="2">
    <source>
        <dbReference type="SAM" id="MobiDB-lite"/>
    </source>
</evidence>
<keyword evidence="1" id="KW-0325">Glycoprotein</keyword>
<feature type="compositionally biased region" description="Gly residues" evidence="2">
    <location>
        <begin position="1"/>
        <end position="13"/>
    </location>
</feature>
<feature type="non-terminal residue" evidence="4">
    <location>
        <position position="1"/>
    </location>
</feature>
<evidence type="ECO:0000313" key="5">
    <source>
        <dbReference type="Proteomes" id="UP000236370"/>
    </source>
</evidence>
<evidence type="ECO:0000256" key="1">
    <source>
        <dbReference type="ARBA" id="ARBA00023180"/>
    </source>
</evidence>
<evidence type="ECO:0000259" key="3">
    <source>
        <dbReference type="Pfam" id="PF14843"/>
    </source>
</evidence>